<dbReference type="GO" id="GO:0003899">
    <property type="term" value="F:DNA-directed RNA polymerase activity"/>
    <property type="evidence" value="ECO:0007669"/>
    <property type="project" value="UniProtKB-EC"/>
</dbReference>
<feature type="non-terminal residue" evidence="8">
    <location>
        <position position="339"/>
    </location>
</feature>
<keyword evidence="5" id="KW-0804">Transcription</keyword>
<evidence type="ECO:0000256" key="2">
    <source>
        <dbReference type="ARBA" id="ARBA00022478"/>
    </source>
</evidence>
<accession>A0A382PVE9</accession>
<evidence type="ECO:0000256" key="1">
    <source>
        <dbReference type="ARBA" id="ARBA00012418"/>
    </source>
</evidence>
<evidence type="ECO:0000256" key="6">
    <source>
        <dbReference type="ARBA" id="ARBA00048552"/>
    </source>
</evidence>
<protein>
    <recommendedName>
        <fullName evidence="1">DNA-directed RNA polymerase</fullName>
        <ecNumber evidence="1">2.7.7.6</ecNumber>
    </recommendedName>
</protein>
<evidence type="ECO:0000259" key="7">
    <source>
        <dbReference type="Pfam" id="PF04998"/>
    </source>
</evidence>
<dbReference type="EMBL" id="UINC01109673">
    <property type="protein sequence ID" value="SVC76645.1"/>
    <property type="molecule type" value="Genomic_DNA"/>
</dbReference>
<evidence type="ECO:0000256" key="4">
    <source>
        <dbReference type="ARBA" id="ARBA00022695"/>
    </source>
</evidence>
<evidence type="ECO:0000313" key="8">
    <source>
        <dbReference type="EMBL" id="SVC76645.1"/>
    </source>
</evidence>
<keyword evidence="4" id="KW-0548">Nucleotidyltransferase</keyword>
<organism evidence="8">
    <name type="scientific">marine metagenome</name>
    <dbReference type="NCBI Taxonomy" id="408172"/>
    <lineage>
        <taxon>unclassified sequences</taxon>
        <taxon>metagenomes</taxon>
        <taxon>ecological metagenomes</taxon>
    </lineage>
</organism>
<feature type="domain" description="RNA polymerase Rpb1" evidence="7">
    <location>
        <begin position="10"/>
        <end position="226"/>
    </location>
</feature>
<name>A0A382PVE9_9ZZZZ</name>
<keyword evidence="3" id="KW-0808">Transferase</keyword>
<dbReference type="GO" id="GO:0003677">
    <property type="term" value="F:DNA binding"/>
    <property type="evidence" value="ECO:0007669"/>
    <property type="project" value="InterPro"/>
</dbReference>
<dbReference type="GO" id="GO:0000428">
    <property type="term" value="C:DNA-directed RNA polymerase complex"/>
    <property type="evidence" value="ECO:0007669"/>
    <property type="project" value="UniProtKB-KW"/>
</dbReference>
<dbReference type="EC" id="2.7.7.6" evidence="1"/>
<proteinExistence type="predicted"/>
<sequence length="339" mass="36092">LPIRSSFAEGLSVMEYFISTHGARKGLADTALRTADSGYLTRRLADVAQDLVINTADDELATGIKITQAEDRTMQSSLADRIVSRYASIPVTHPETGELIVDTDTIISPALAKKVQDSGVEEVWCFSPLSSTAKKGISQKCYGASLATGEVAMMGEAVGIIAAQSIGEPGTQLTMRTFHTGGIAGLDITSGLPRVIELFEARIPKGVSILSEISGQVKLGSIGELRVVRVTNVEKNSVTIPIPETHRASVKTGARIGVGDTIISIKKALISKLKKEENFEELTKGIVAPYEGVVDVTKKDLTITWEDENEREYAIPAASELLVSDGQKIVAGDPITSGP</sequence>
<dbReference type="AlphaFoldDB" id="A0A382PVE9"/>
<dbReference type="Gene3D" id="2.40.50.100">
    <property type="match status" value="2"/>
</dbReference>
<gene>
    <name evidence="8" type="ORF">METZ01_LOCUS329499</name>
</gene>
<evidence type="ECO:0000256" key="5">
    <source>
        <dbReference type="ARBA" id="ARBA00023163"/>
    </source>
</evidence>
<dbReference type="InterPro" id="IPR045867">
    <property type="entry name" value="DNA-dir_RpoC_beta_prime"/>
</dbReference>
<dbReference type="SUPFAM" id="SSF64484">
    <property type="entry name" value="beta and beta-prime subunits of DNA dependent RNA-polymerase"/>
    <property type="match status" value="1"/>
</dbReference>
<dbReference type="Pfam" id="PF04998">
    <property type="entry name" value="RNA_pol_Rpb1_5"/>
    <property type="match status" value="1"/>
</dbReference>
<comment type="catalytic activity">
    <reaction evidence="6">
        <text>RNA(n) + a ribonucleoside 5'-triphosphate = RNA(n+1) + diphosphate</text>
        <dbReference type="Rhea" id="RHEA:21248"/>
        <dbReference type="Rhea" id="RHEA-COMP:14527"/>
        <dbReference type="Rhea" id="RHEA-COMP:17342"/>
        <dbReference type="ChEBI" id="CHEBI:33019"/>
        <dbReference type="ChEBI" id="CHEBI:61557"/>
        <dbReference type="ChEBI" id="CHEBI:140395"/>
        <dbReference type="EC" id="2.7.7.6"/>
    </reaction>
</comment>
<evidence type="ECO:0000256" key="3">
    <source>
        <dbReference type="ARBA" id="ARBA00022679"/>
    </source>
</evidence>
<dbReference type="InterPro" id="IPR007081">
    <property type="entry name" value="RNA_pol_Rpb1_5"/>
</dbReference>
<dbReference type="Gene3D" id="6.10.250.2940">
    <property type="match status" value="1"/>
</dbReference>
<dbReference type="PANTHER" id="PTHR19376">
    <property type="entry name" value="DNA-DIRECTED RNA POLYMERASE"/>
    <property type="match status" value="1"/>
</dbReference>
<dbReference type="SUPFAM" id="SSF51246">
    <property type="entry name" value="Rudiment single hybrid motif"/>
    <property type="match status" value="1"/>
</dbReference>
<reference evidence="8" key="1">
    <citation type="submission" date="2018-05" db="EMBL/GenBank/DDBJ databases">
        <authorList>
            <person name="Lanie J.A."/>
            <person name="Ng W.-L."/>
            <person name="Kazmierczak K.M."/>
            <person name="Andrzejewski T.M."/>
            <person name="Davidsen T.M."/>
            <person name="Wayne K.J."/>
            <person name="Tettelin H."/>
            <person name="Glass J.I."/>
            <person name="Rusch D."/>
            <person name="Podicherti R."/>
            <person name="Tsui H.-C.T."/>
            <person name="Winkler M.E."/>
        </authorList>
    </citation>
    <scope>NUCLEOTIDE SEQUENCE</scope>
</reference>
<dbReference type="PANTHER" id="PTHR19376:SF54">
    <property type="entry name" value="DNA-DIRECTED RNA POLYMERASE SUBUNIT BETA"/>
    <property type="match status" value="1"/>
</dbReference>
<dbReference type="GO" id="GO:0006351">
    <property type="term" value="P:DNA-templated transcription"/>
    <property type="evidence" value="ECO:0007669"/>
    <property type="project" value="InterPro"/>
</dbReference>
<feature type="non-terminal residue" evidence="8">
    <location>
        <position position="1"/>
    </location>
</feature>
<dbReference type="InterPro" id="IPR011054">
    <property type="entry name" value="Rudment_hybrid_motif"/>
</dbReference>
<keyword evidence="2" id="KW-0240">DNA-directed RNA polymerase</keyword>